<keyword evidence="4" id="KW-1003">Cell membrane</keyword>
<evidence type="ECO:0000256" key="15">
    <source>
        <dbReference type="ARBA" id="ARBA00038456"/>
    </source>
</evidence>
<evidence type="ECO:0000256" key="22">
    <source>
        <dbReference type="ARBA" id="ARBA00048074"/>
    </source>
</evidence>
<dbReference type="GO" id="GO:0016790">
    <property type="term" value="F:thiolester hydrolase activity"/>
    <property type="evidence" value="ECO:0007669"/>
    <property type="project" value="UniProtKB-ARBA"/>
</dbReference>
<evidence type="ECO:0000256" key="19">
    <source>
        <dbReference type="ARBA" id="ARBA00047588"/>
    </source>
</evidence>
<evidence type="ECO:0000256" key="8">
    <source>
        <dbReference type="ARBA" id="ARBA00022832"/>
    </source>
</evidence>
<evidence type="ECO:0000256" key="3">
    <source>
        <dbReference type="ARBA" id="ARBA00004632"/>
    </source>
</evidence>
<evidence type="ECO:0000256" key="17">
    <source>
        <dbReference type="ARBA" id="ARBA00040123"/>
    </source>
</evidence>
<dbReference type="GO" id="GO:0005737">
    <property type="term" value="C:cytoplasm"/>
    <property type="evidence" value="ECO:0007669"/>
    <property type="project" value="UniProtKB-SubCell"/>
</dbReference>
<comment type="catalytic activity">
    <reaction evidence="23">
        <text>tetradecanoyl-CoA + H2O = tetradecanoate + CoA + H(+)</text>
        <dbReference type="Rhea" id="RHEA:40119"/>
        <dbReference type="ChEBI" id="CHEBI:15377"/>
        <dbReference type="ChEBI" id="CHEBI:15378"/>
        <dbReference type="ChEBI" id="CHEBI:30807"/>
        <dbReference type="ChEBI" id="CHEBI:57287"/>
        <dbReference type="ChEBI" id="CHEBI:57385"/>
    </reaction>
    <physiologicalReaction direction="left-to-right" evidence="23">
        <dbReference type="Rhea" id="RHEA:40120"/>
    </physiologicalReaction>
</comment>
<evidence type="ECO:0000256" key="12">
    <source>
        <dbReference type="ARBA" id="ARBA00023273"/>
    </source>
</evidence>
<evidence type="ECO:0000256" key="18">
    <source>
        <dbReference type="ARBA" id="ARBA00043210"/>
    </source>
</evidence>
<name>A0A939DHI0_9GAMM</name>
<keyword evidence="5" id="KW-0963">Cytoplasm</keyword>
<dbReference type="InterPro" id="IPR006683">
    <property type="entry name" value="Thioestr_dom"/>
</dbReference>
<evidence type="ECO:0000259" key="24">
    <source>
        <dbReference type="Pfam" id="PF03061"/>
    </source>
</evidence>
<dbReference type="Proteomes" id="UP000664303">
    <property type="component" value="Unassembled WGS sequence"/>
</dbReference>
<comment type="similarity">
    <text evidence="15">Belongs to the THEM4/THEM5 thioesterase family.</text>
</comment>
<evidence type="ECO:0000313" key="25">
    <source>
        <dbReference type="EMBL" id="MBN7797951.1"/>
    </source>
</evidence>
<dbReference type="PANTHER" id="PTHR12418:SF19">
    <property type="entry name" value="ACYL-COENZYME A THIOESTERASE THEM4"/>
    <property type="match status" value="1"/>
</dbReference>
<keyword evidence="8" id="KW-0276">Fatty acid metabolism</keyword>
<dbReference type="InterPro" id="IPR029069">
    <property type="entry name" value="HotDog_dom_sf"/>
</dbReference>
<protein>
    <recommendedName>
        <fullName evidence="17">Acyl-coenzyme A thioesterase THEM4</fullName>
        <ecNumber evidence="16">3.1.2.2</ecNumber>
    </recommendedName>
    <alternativeName>
        <fullName evidence="18">Thioesterase superfamily member 4</fullName>
    </alternativeName>
</protein>
<evidence type="ECO:0000256" key="11">
    <source>
        <dbReference type="ARBA" id="ARBA00023136"/>
    </source>
</evidence>
<evidence type="ECO:0000256" key="21">
    <source>
        <dbReference type="ARBA" id="ARBA00047969"/>
    </source>
</evidence>
<accession>A0A939DHI0</accession>
<dbReference type="GO" id="GO:0006631">
    <property type="term" value="P:fatty acid metabolic process"/>
    <property type="evidence" value="ECO:0007669"/>
    <property type="project" value="UniProtKB-KW"/>
</dbReference>
<evidence type="ECO:0000256" key="6">
    <source>
        <dbReference type="ARBA" id="ARBA00022703"/>
    </source>
</evidence>
<comment type="caution">
    <text evidence="25">The sequence shown here is derived from an EMBL/GenBank/DDBJ whole genome shotgun (WGS) entry which is preliminary data.</text>
</comment>
<dbReference type="RefSeq" id="WP_206561400.1">
    <property type="nucleotide sequence ID" value="NZ_JAFKCZ010000011.1"/>
</dbReference>
<feature type="domain" description="Thioesterase" evidence="24">
    <location>
        <begin position="132"/>
        <end position="202"/>
    </location>
</feature>
<reference evidence="25" key="1">
    <citation type="submission" date="2021-02" db="EMBL/GenBank/DDBJ databases">
        <title>PHA producing bacteria isolated from coastal sediment in Guangdong, Shenzhen.</title>
        <authorList>
            <person name="Zheng W."/>
            <person name="Yu S."/>
            <person name="Huang Y."/>
        </authorList>
    </citation>
    <scope>NUCLEOTIDE SEQUENCE</scope>
    <source>
        <strain evidence="25">TN14-10</strain>
    </source>
</reference>
<evidence type="ECO:0000256" key="2">
    <source>
        <dbReference type="ARBA" id="ARBA00004496"/>
    </source>
</evidence>
<dbReference type="GO" id="GO:0016020">
    <property type="term" value="C:membrane"/>
    <property type="evidence" value="ECO:0007669"/>
    <property type="project" value="UniProtKB-SubCell"/>
</dbReference>
<comment type="catalytic activity">
    <reaction evidence="22">
        <text>dodecanoyl-CoA + H2O = dodecanoate + CoA + H(+)</text>
        <dbReference type="Rhea" id="RHEA:30135"/>
        <dbReference type="ChEBI" id="CHEBI:15377"/>
        <dbReference type="ChEBI" id="CHEBI:15378"/>
        <dbReference type="ChEBI" id="CHEBI:18262"/>
        <dbReference type="ChEBI" id="CHEBI:57287"/>
        <dbReference type="ChEBI" id="CHEBI:57375"/>
    </reaction>
    <physiologicalReaction direction="left-to-right" evidence="22">
        <dbReference type="Rhea" id="RHEA:30136"/>
    </physiologicalReaction>
</comment>
<dbReference type="Pfam" id="PF03061">
    <property type="entry name" value="4HBT"/>
    <property type="match status" value="1"/>
</dbReference>
<proteinExistence type="inferred from homology"/>
<keyword evidence="10" id="KW-0443">Lipid metabolism</keyword>
<comment type="catalytic activity">
    <reaction evidence="19">
        <text>octanoyl-CoA + H2O = octanoate + CoA + H(+)</text>
        <dbReference type="Rhea" id="RHEA:30143"/>
        <dbReference type="ChEBI" id="CHEBI:15377"/>
        <dbReference type="ChEBI" id="CHEBI:15378"/>
        <dbReference type="ChEBI" id="CHEBI:25646"/>
        <dbReference type="ChEBI" id="CHEBI:57287"/>
        <dbReference type="ChEBI" id="CHEBI:57386"/>
    </reaction>
    <physiologicalReaction direction="left-to-right" evidence="19">
        <dbReference type="Rhea" id="RHEA:30144"/>
    </physiologicalReaction>
</comment>
<dbReference type="AlphaFoldDB" id="A0A939DHI0"/>
<organism evidence="25 26">
    <name type="scientific">Parahaliea mediterranea</name>
    <dbReference type="NCBI Taxonomy" id="651086"/>
    <lineage>
        <taxon>Bacteria</taxon>
        <taxon>Pseudomonadati</taxon>
        <taxon>Pseudomonadota</taxon>
        <taxon>Gammaproteobacteria</taxon>
        <taxon>Cellvibrionales</taxon>
        <taxon>Halieaceae</taxon>
        <taxon>Parahaliea</taxon>
    </lineage>
</organism>
<evidence type="ECO:0000256" key="5">
    <source>
        <dbReference type="ARBA" id="ARBA00022490"/>
    </source>
</evidence>
<dbReference type="Gene3D" id="3.10.129.10">
    <property type="entry name" value="Hotdog Thioesterase"/>
    <property type="match status" value="1"/>
</dbReference>
<evidence type="ECO:0000256" key="13">
    <source>
        <dbReference type="ARBA" id="ARBA00035852"/>
    </source>
</evidence>
<keyword evidence="7" id="KW-0378">Hydrolase</keyword>
<comment type="catalytic activity">
    <reaction evidence="13">
        <text>(5Z,8Z,11Z,14Z)-eicosatetraenoyl-CoA + H2O = (5Z,8Z,11Z,14Z)-eicosatetraenoate + CoA + H(+)</text>
        <dbReference type="Rhea" id="RHEA:40151"/>
        <dbReference type="ChEBI" id="CHEBI:15377"/>
        <dbReference type="ChEBI" id="CHEBI:15378"/>
        <dbReference type="ChEBI" id="CHEBI:32395"/>
        <dbReference type="ChEBI" id="CHEBI:57287"/>
        <dbReference type="ChEBI" id="CHEBI:57368"/>
    </reaction>
    <physiologicalReaction direction="left-to-right" evidence="13">
        <dbReference type="Rhea" id="RHEA:40152"/>
    </physiologicalReaction>
</comment>
<evidence type="ECO:0000256" key="16">
    <source>
        <dbReference type="ARBA" id="ARBA00038848"/>
    </source>
</evidence>
<evidence type="ECO:0000256" key="9">
    <source>
        <dbReference type="ARBA" id="ARBA00022946"/>
    </source>
</evidence>
<keyword evidence="11" id="KW-0472">Membrane</keyword>
<dbReference type="InterPro" id="IPR052365">
    <property type="entry name" value="THEM4/THEM5_acyl-CoA_thioest"/>
</dbReference>
<comment type="subcellular location">
    <subcellularLocation>
        <location evidence="3">Cell projection</location>
        <location evidence="3">Ruffle membrane</location>
    </subcellularLocation>
    <subcellularLocation>
        <location evidence="2">Cytoplasm</location>
    </subcellularLocation>
    <subcellularLocation>
        <location evidence="1">Membrane</location>
        <topology evidence="1">Peripheral membrane protein</topology>
    </subcellularLocation>
</comment>
<keyword evidence="12" id="KW-0966">Cell projection</keyword>
<dbReference type="SUPFAM" id="SSF54637">
    <property type="entry name" value="Thioesterase/thiol ester dehydrase-isomerase"/>
    <property type="match status" value="1"/>
</dbReference>
<dbReference type="EC" id="3.1.2.2" evidence="16"/>
<evidence type="ECO:0000313" key="26">
    <source>
        <dbReference type="Proteomes" id="UP000664303"/>
    </source>
</evidence>
<dbReference type="CDD" id="cd03443">
    <property type="entry name" value="PaaI_thioesterase"/>
    <property type="match status" value="1"/>
</dbReference>
<dbReference type="EMBL" id="JAFKCZ010000011">
    <property type="protein sequence ID" value="MBN7797951.1"/>
    <property type="molecule type" value="Genomic_DNA"/>
</dbReference>
<evidence type="ECO:0000256" key="23">
    <source>
        <dbReference type="ARBA" id="ARBA00048180"/>
    </source>
</evidence>
<evidence type="ECO:0000256" key="20">
    <source>
        <dbReference type="ARBA" id="ARBA00047734"/>
    </source>
</evidence>
<comment type="catalytic activity">
    <reaction evidence="21">
        <text>decanoyl-CoA + H2O = decanoate + CoA + H(+)</text>
        <dbReference type="Rhea" id="RHEA:40059"/>
        <dbReference type="ChEBI" id="CHEBI:15377"/>
        <dbReference type="ChEBI" id="CHEBI:15378"/>
        <dbReference type="ChEBI" id="CHEBI:27689"/>
        <dbReference type="ChEBI" id="CHEBI:57287"/>
        <dbReference type="ChEBI" id="CHEBI:61430"/>
    </reaction>
    <physiologicalReaction direction="left-to-right" evidence="21">
        <dbReference type="Rhea" id="RHEA:40060"/>
    </physiologicalReaction>
</comment>
<keyword evidence="6" id="KW-0053">Apoptosis</keyword>
<keyword evidence="9" id="KW-0809">Transit peptide</keyword>
<gene>
    <name evidence="25" type="ORF">JYP50_15175</name>
</gene>
<dbReference type="PANTHER" id="PTHR12418">
    <property type="entry name" value="ACYL-COENZYME A THIOESTERASE THEM4"/>
    <property type="match status" value="1"/>
</dbReference>
<evidence type="ECO:0000256" key="10">
    <source>
        <dbReference type="ARBA" id="ARBA00023098"/>
    </source>
</evidence>
<keyword evidence="26" id="KW-1185">Reference proteome</keyword>
<comment type="catalytic activity">
    <reaction evidence="20">
        <text>hexadecanoyl-CoA + H2O = hexadecanoate + CoA + H(+)</text>
        <dbReference type="Rhea" id="RHEA:16645"/>
        <dbReference type="ChEBI" id="CHEBI:7896"/>
        <dbReference type="ChEBI" id="CHEBI:15377"/>
        <dbReference type="ChEBI" id="CHEBI:15378"/>
        <dbReference type="ChEBI" id="CHEBI:57287"/>
        <dbReference type="ChEBI" id="CHEBI:57379"/>
        <dbReference type="EC" id="3.1.2.2"/>
    </reaction>
    <physiologicalReaction direction="left-to-right" evidence="20">
        <dbReference type="Rhea" id="RHEA:16646"/>
    </physiologicalReaction>
</comment>
<evidence type="ECO:0000256" key="1">
    <source>
        <dbReference type="ARBA" id="ARBA00004170"/>
    </source>
</evidence>
<comment type="catalytic activity">
    <reaction evidence="14">
        <text>(9Z)-octadecenoyl-CoA + H2O = (9Z)-octadecenoate + CoA + H(+)</text>
        <dbReference type="Rhea" id="RHEA:40139"/>
        <dbReference type="ChEBI" id="CHEBI:15377"/>
        <dbReference type="ChEBI" id="CHEBI:15378"/>
        <dbReference type="ChEBI" id="CHEBI:30823"/>
        <dbReference type="ChEBI" id="CHEBI:57287"/>
        <dbReference type="ChEBI" id="CHEBI:57387"/>
    </reaction>
    <physiologicalReaction direction="left-to-right" evidence="14">
        <dbReference type="Rhea" id="RHEA:40140"/>
    </physiologicalReaction>
</comment>
<evidence type="ECO:0000256" key="14">
    <source>
        <dbReference type="ARBA" id="ARBA00037002"/>
    </source>
</evidence>
<sequence length="231" mass="24428">MDELTAGLFNPFASEEVAPPNSSHWEAKRRLAEAVRQLNDLLVSTVASDAELAQASAQVEALNRTLADTPRLHGTLAYLKSGEHGHYGEINHELNAVGGQSNPLAPGLNMWLDGNRAYGTVRCGLAYEGPPGFVHGGFVAAIFDQFLGMAQVAGGQPGMTGTLTVRYLRPTPLNTELKLSAQLSRAEDRKTLVSGELRAGGEITATAEGLFVRPSRGMAAMAEMAVGNSGQ</sequence>
<evidence type="ECO:0000256" key="4">
    <source>
        <dbReference type="ARBA" id="ARBA00022475"/>
    </source>
</evidence>
<evidence type="ECO:0000256" key="7">
    <source>
        <dbReference type="ARBA" id="ARBA00022801"/>
    </source>
</evidence>